<evidence type="ECO:0000256" key="6">
    <source>
        <dbReference type="ARBA" id="ARBA00023136"/>
    </source>
</evidence>
<dbReference type="InterPro" id="IPR012910">
    <property type="entry name" value="Plug_dom"/>
</dbReference>
<keyword evidence="7 8" id="KW-0998">Cell outer membrane</keyword>
<evidence type="ECO:0000313" key="13">
    <source>
        <dbReference type="EMBL" id="RUO26207.1"/>
    </source>
</evidence>
<evidence type="ECO:0000259" key="12">
    <source>
        <dbReference type="Pfam" id="PF07715"/>
    </source>
</evidence>
<evidence type="ECO:0000256" key="4">
    <source>
        <dbReference type="ARBA" id="ARBA00022692"/>
    </source>
</evidence>
<feature type="domain" description="TonB-dependent receptor-like beta-barrel" evidence="11">
    <location>
        <begin position="388"/>
        <end position="879"/>
    </location>
</feature>
<evidence type="ECO:0000256" key="7">
    <source>
        <dbReference type="ARBA" id="ARBA00023237"/>
    </source>
</evidence>
<dbReference type="InterPro" id="IPR036942">
    <property type="entry name" value="Beta-barrel_TonB_sf"/>
</dbReference>
<dbReference type="Pfam" id="PF00593">
    <property type="entry name" value="TonB_dep_Rec_b-barrel"/>
    <property type="match status" value="1"/>
</dbReference>
<organism evidence="13 14">
    <name type="scientific">Aliidiomarina minuta</name>
    <dbReference type="NCBI Taxonomy" id="880057"/>
    <lineage>
        <taxon>Bacteria</taxon>
        <taxon>Pseudomonadati</taxon>
        <taxon>Pseudomonadota</taxon>
        <taxon>Gammaproteobacteria</taxon>
        <taxon>Alteromonadales</taxon>
        <taxon>Idiomarinaceae</taxon>
        <taxon>Aliidiomarina</taxon>
    </lineage>
</organism>
<dbReference type="InterPro" id="IPR037066">
    <property type="entry name" value="Plug_dom_sf"/>
</dbReference>
<evidence type="ECO:0000256" key="5">
    <source>
        <dbReference type="ARBA" id="ARBA00023077"/>
    </source>
</evidence>
<dbReference type="AlphaFoldDB" id="A0A432W7X6"/>
<dbReference type="Gene3D" id="2.170.130.10">
    <property type="entry name" value="TonB-dependent receptor, plug domain"/>
    <property type="match status" value="1"/>
</dbReference>
<evidence type="ECO:0000256" key="10">
    <source>
        <dbReference type="SAM" id="SignalP"/>
    </source>
</evidence>
<accession>A0A432W7X6</accession>
<dbReference type="InterPro" id="IPR039426">
    <property type="entry name" value="TonB-dep_rcpt-like"/>
</dbReference>
<dbReference type="PANTHER" id="PTHR47234:SF2">
    <property type="entry name" value="TONB-DEPENDENT RECEPTOR"/>
    <property type="match status" value="1"/>
</dbReference>
<proteinExistence type="inferred from homology"/>
<keyword evidence="10" id="KW-0732">Signal</keyword>
<evidence type="ECO:0000313" key="14">
    <source>
        <dbReference type="Proteomes" id="UP000288293"/>
    </source>
</evidence>
<evidence type="ECO:0000256" key="8">
    <source>
        <dbReference type="PROSITE-ProRule" id="PRU01360"/>
    </source>
</evidence>
<evidence type="ECO:0008006" key="15">
    <source>
        <dbReference type="Google" id="ProtNLM"/>
    </source>
</evidence>
<keyword evidence="14" id="KW-1185">Reference proteome</keyword>
<dbReference type="RefSeq" id="WP_126803022.1">
    <property type="nucleotide sequence ID" value="NZ_PIPL01000001.1"/>
</dbReference>
<dbReference type="OrthoDB" id="176248at2"/>
<feature type="chain" id="PRO_5019327281" description="TonB-dependent receptor" evidence="10">
    <location>
        <begin position="33"/>
        <end position="912"/>
    </location>
</feature>
<dbReference type="PROSITE" id="PS52016">
    <property type="entry name" value="TONB_DEPENDENT_REC_3"/>
    <property type="match status" value="1"/>
</dbReference>
<dbReference type="Gene3D" id="2.40.170.20">
    <property type="entry name" value="TonB-dependent receptor, beta-barrel domain"/>
    <property type="match status" value="1"/>
</dbReference>
<dbReference type="SUPFAM" id="SSF56935">
    <property type="entry name" value="Porins"/>
    <property type="match status" value="1"/>
</dbReference>
<evidence type="ECO:0000256" key="1">
    <source>
        <dbReference type="ARBA" id="ARBA00004571"/>
    </source>
</evidence>
<evidence type="ECO:0000256" key="9">
    <source>
        <dbReference type="RuleBase" id="RU003357"/>
    </source>
</evidence>
<gene>
    <name evidence="13" type="ORF">CWE09_05685</name>
</gene>
<dbReference type="Pfam" id="PF07715">
    <property type="entry name" value="Plug"/>
    <property type="match status" value="1"/>
</dbReference>
<feature type="signal peptide" evidence="10">
    <location>
        <begin position="1"/>
        <end position="32"/>
    </location>
</feature>
<dbReference type="EMBL" id="PIPL01000001">
    <property type="protein sequence ID" value="RUO26207.1"/>
    <property type="molecule type" value="Genomic_DNA"/>
</dbReference>
<comment type="caution">
    <text evidence="13">The sequence shown here is derived from an EMBL/GenBank/DDBJ whole genome shotgun (WGS) entry which is preliminary data.</text>
</comment>
<name>A0A432W7X6_9GAMM</name>
<keyword evidence="2 8" id="KW-0813">Transport</keyword>
<dbReference type="Proteomes" id="UP000288293">
    <property type="component" value="Unassembled WGS sequence"/>
</dbReference>
<dbReference type="CDD" id="cd01347">
    <property type="entry name" value="ligand_gated_channel"/>
    <property type="match status" value="1"/>
</dbReference>
<evidence type="ECO:0000256" key="3">
    <source>
        <dbReference type="ARBA" id="ARBA00022452"/>
    </source>
</evidence>
<comment type="subcellular location">
    <subcellularLocation>
        <location evidence="1 8">Cell outer membrane</location>
        <topology evidence="1 8">Multi-pass membrane protein</topology>
    </subcellularLocation>
</comment>
<evidence type="ECO:0000256" key="2">
    <source>
        <dbReference type="ARBA" id="ARBA00022448"/>
    </source>
</evidence>
<dbReference type="PANTHER" id="PTHR47234">
    <property type="match status" value="1"/>
</dbReference>
<dbReference type="GO" id="GO:0009279">
    <property type="term" value="C:cell outer membrane"/>
    <property type="evidence" value="ECO:0007669"/>
    <property type="project" value="UniProtKB-SubCell"/>
</dbReference>
<sequence>MYTNSKLAKSVRLALMYGATATAFTGASVAVAQDQEQEEAAAVERIQVTGSRLNRSALEGATPVTVINREDIDATGFASVADVLRSSSFNVSGSFREDSGTTAQGQATMNLRGLGSNRTLVLLNGRRMPGSPVLDGQSQNLNAIPFAAVERIEILSDGASAVYGSDAIGGVINIILRSDFEGVELTASTNISDQEGGDERGFSVVGGFSGDRGNITYALEKSRRDIIWARDRDYFQSFDRNDDSTQVDGLPDFNQTSGYSQAARTIIRPDGQYVAMTDGDCSIYGEGHVSGVFADSAWPGDTSCAYDFTEIMAETASLDSYNIFLDATYNIDDNHRFISRALYNRTNSFGRYAPAAGAFGWTGPALAEETLDNGQTLAALNPGDSVLYRFDITGPGRDTDQNDYVTDITLGFEGYITNLDLDYELTYTRNLYEMHEWGDGYVNTQGLAAAADAGWDPRQPDQSEYSTLVGDMRENANRRASMVTDRIDFGLQGQGPMDSMFFVGGEIRNETYNDQAQSQAEAGNILGTSGGTSGGSREIRALFGEVSVPLTLDLELDFALRYDDYSDFGDNVSYKFSGRWQPTNDLVVRASYGTGFRAPSLDMLFQQPSQAFAFGRNLVSCMGGTFSEVSADPDFTNDIQGCLEGPERQEQTFFGANQNLDAETSKQFVVGAVYDATDLTGTNLSFSADYYWTEIEDTITTIGVQDLYWVTFMETVEQFEGLEYSDNHNVIPHSVQPTNFRSFDTSGIDLNINWFDDVGPGVLTTDFNLSYVLEYNSLFTPGSALQDYTKLTQNEYRFDVQVGYTVGNHSVNLFSYFIPGRCQSTTLNVASVETGEFLAECLRDSDGNKYKVSSYAHHSLQYAYETQWNSRVTVGINNLTDEKPALDRNDEFNKNLYPFVGRQFMLRYTQRF</sequence>
<keyword evidence="5 9" id="KW-0798">TonB box</keyword>
<comment type="similarity">
    <text evidence="8 9">Belongs to the TonB-dependent receptor family.</text>
</comment>
<keyword evidence="3 8" id="KW-1134">Transmembrane beta strand</keyword>
<feature type="domain" description="TonB-dependent receptor plug" evidence="12">
    <location>
        <begin position="60"/>
        <end position="171"/>
    </location>
</feature>
<dbReference type="InterPro" id="IPR000531">
    <property type="entry name" value="Beta-barrel_TonB"/>
</dbReference>
<keyword evidence="4 8" id="KW-0812">Transmembrane</keyword>
<evidence type="ECO:0000259" key="11">
    <source>
        <dbReference type="Pfam" id="PF00593"/>
    </source>
</evidence>
<protein>
    <recommendedName>
        <fullName evidence="15">TonB-dependent receptor</fullName>
    </recommendedName>
</protein>
<reference evidence="13 14" key="1">
    <citation type="journal article" date="2011" name="Front. Microbiol.">
        <title>Genomic signatures of strain selection and enhancement in Bacillus atrophaeus var. globigii, a historical biowarfare simulant.</title>
        <authorList>
            <person name="Gibbons H.S."/>
            <person name="Broomall S.M."/>
            <person name="McNew L.A."/>
            <person name="Daligault H."/>
            <person name="Chapman C."/>
            <person name="Bruce D."/>
            <person name="Karavis M."/>
            <person name="Krepps M."/>
            <person name="McGregor P.A."/>
            <person name="Hong C."/>
            <person name="Park K.H."/>
            <person name="Akmal A."/>
            <person name="Feldman A."/>
            <person name="Lin J.S."/>
            <person name="Chang W.E."/>
            <person name="Higgs B.W."/>
            <person name="Demirev P."/>
            <person name="Lindquist J."/>
            <person name="Liem A."/>
            <person name="Fochler E."/>
            <person name="Read T.D."/>
            <person name="Tapia R."/>
            <person name="Johnson S."/>
            <person name="Bishop-Lilly K.A."/>
            <person name="Detter C."/>
            <person name="Han C."/>
            <person name="Sozhamannan S."/>
            <person name="Rosenzweig C.N."/>
            <person name="Skowronski E.W."/>
        </authorList>
    </citation>
    <scope>NUCLEOTIDE SEQUENCE [LARGE SCALE GENOMIC DNA]</scope>
    <source>
        <strain evidence="13 14">MLST1</strain>
    </source>
</reference>
<keyword evidence="6 8" id="KW-0472">Membrane</keyword>